<dbReference type="RefSeq" id="WP_147665038.1">
    <property type="nucleotide sequence ID" value="NZ_VDUW01000001.1"/>
</dbReference>
<feature type="coiled-coil region" evidence="1">
    <location>
        <begin position="5"/>
        <end position="32"/>
    </location>
</feature>
<protein>
    <submittedName>
        <fullName evidence="2">FbpB family small basic protein</fullName>
    </submittedName>
</protein>
<comment type="caution">
    <text evidence="2">The sequence shown here is derived from an EMBL/GenBank/DDBJ whole genome shotgun (WGS) entry which is preliminary data.</text>
</comment>
<keyword evidence="1" id="KW-0175">Coiled coil</keyword>
<evidence type="ECO:0000256" key="1">
    <source>
        <dbReference type="SAM" id="Coils"/>
    </source>
</evidence>
<evidence type="ECO:0000313" key="2">
    <source>
        <dbReference type="EMBL" id="TXL67532.1"/>
    </source>
</evidence>
<name>A0A5C8P2D6_9BACI</name>
<dbReference type="AlphaFoldDB" id="A0A5C8P2D6"/>
<organism evidence="2 3">
    <name type="scientific">Cerasibacillus terrae</name>
    <dbReference type="NCBI Taxonomy" id="2498845"/>
    <lineage>
        <taxon>Bacteria</taxon>
        <taxon>Bacillati</taxon>
        <taxon>Bacillota</taxon>
        <taxon>Bacilli</taxon>
        <taxon>Bacillales</taxon>
        <taxon>Bacillaceae</taxon>
        <taxon>Cerasibacillus</taxon>
    </lineage>
</organism>
<dbReference type="Proteomes" id="UP000321574">
    <property type="component" value="Unassembled WGS sequence"/>
</dbReference>
<evidence type="ECO:0000313" key="3">
    <source>
        <dbReference type="Proteomes" id="UP000321574"/>
    </source>
</evidence>
<dbReference type="OrthoDB" id="2932333at2"/>
<dbReference type="InterPro" id="IPR025004">
    <property type="entry name" value="SenN/SenS"/>
</dbReference>
<sequence>MRTNKLTYEQLVEQFKQELMADEEQVAQIELRMEERLASHLDKQKQA</sequence>
<keyword evidence="3" id="KW-1185">Reference proteome</keyword>
<dbReference type="Pfam" id="PF13040">
    <property type="entry name" value="Fur_reg_FbpB"/>
    <property type="match status" value="1"/>
</dbReference>
<proteinExistence type="predicted"/>
<gene>
    <name evidence="2" type="ORF">FHP05_00510</name>
</gene>
<dbReference type="EMBL" id="VDUW01000001">
    <property type="protein sequence ID" value="TXL67532.1"/>
    <property type="molecule type" value="Genomic_DNA"/>
</dbReference>
<reference evidence="2 3" key="1">
    <citation type="submission" date="2019-06" db="EMBL/GenBank/DDBJ databases">
        <title>Cerasibacillus sp. nov., isolated from maize field.</title>
        <authorList>
            <person name="Lin S.-Y."/>
            <person name="Tsai C.-F."/>
            <person name="Young C.-C."/>
        </authorList>
    </citation>
    <scope>NUCLEOTIDE SEQUENCE [LARGE SCALE GENOMIC DNA]</scope>
    <source>
        <strain evidence="2 3">CC-CFT480</strain>
    </source>
</reference>
<accession>A0A5C8P2D6</accession>